<accession>A0A366DSH3</accession>
<name>A0A366DSH3_9HYPH</name>
<dbReference type="Proteomes" id="UP000252893">
    <property type="component" value="Unassembled WGS sequence"/>
</dbReference>
<dbReference type="EMBL" id="QNRH01000006">
    <property type="protein sequence ID" value="RBO93047.1"/>
    <property type="molecule type" value="Genomic_DNA"/>
</dbReference>
<reference evidence="1 2" key="1">
    <citation type="submission" date="2018-06" db="EMBL/GenBank/DDBJ databases">
        <title>Genomic Encyclopedia of Type Strains, Phase IV (KMG-IV): sequencing the most valuable type-strain genomes for metagenomic binning, comparative biology and taxonomic classification.</title>
        <authorList>
            <person name="Goeker M."/>
        </authorList>
    </citation>
    <scope>NUCLEOTIDE SEQUENCE [LARGE SCALE GENOMIC DNA]</scope>
    <source>
        <strain evidence="1 2">DSM 25619</strain>
    </source>
</reference>
<sequence>MAQKEKPPATELPEVLKIAKRLNYTLNFAITSSLTSKLA</sequence>
<organism evidence="1 2">
    <name type="scientific">Pseudochrobactrum asaccharolyticum</name>
    <dbReference type="NCBI Taxonomy" id="354351"/>
    <lineage>
        <taxon>Bacteria</taxon>
        <taxon>Pseudomonadati</taxon>
        <taxon>Pseudomonadota</taxon>
        <taxon>Alphaproteobacteria</taxon>
        <taxon>Hyphomicrobiales</taxon>
        <taxon>Brucellaceae</taxon>
        <taxon>Pseudochrobactrum</taxon>
    </lineage>
</organism>
<evidence type="ECO:0000313" key="1">
    <source>
        <dbReference type="EMBL" id="RBO93047.1"/>
    </source>
</evidence>
<gene>
    <name evidence="1" type="ORF">DFR47_106129</name>
</gene>
<comment type="caution">
    <text evidence="1">The sequence shown here is derived from an EMBL/GenBank/DDBJ whole genome shotgun (WGS) entry which is preliminary data.</text>
</comment>
<evidence type="ECO:0000313" key="2">
    <source>
        <dbReference type="Proteomes" id="UP000252893"/>
    </source>
</evidence>
<keyword evidence="2" id="KW-1185">Reference proteome</keyword>
<dbReference type="AlphaFoldDB" id="A0A366DSH3"/>
<protein>
    <submittedName>
        <fullName evidence="1">Uncharacterized protein</fullName>
    </submittedName>
</protein>
<proteinExistence type="predicted"/>